<protein>
    <recommendedName>
        <fullName evidence="1">Tetracyclin repressor-like C-terminal domain-containing protein</fullName>
    </recommendedName>
</protein>
<dbReference type="AlphaFoldDB" id="A0A919SNZ4"/>
<reference evidence="2" key="1">
    <citation type="submission" date="2021-03" db="EMBL/GenBank/DDBJ databases">
        <title>Whole genome shotgun sequence of Actinoplanes consettensis NBRC 14913.</title>
        <authorList>
            <person name="Komaki H."/>
            <person name="Tamura T."/>
        </authorList>
    </citation>
    <scope>NUCLEOTIDE SEQUENCE</scope>
    <source>
        <strain evidence="2">NBRC 14913</strain>
    </source>
</reference>
<comment type="caution">
    <text evidence="2">The sequence shown here is derived from an EMBL/GenBank/DDBJ whole genome shotgun (WGS) entry which is preliminary data.</text>
</comment>
<name>A0A919SNZ4_9ACTN</name>
<feature type="domain" description="Tetracyclin repressor-like C-terminal" evidence="1">
    <location>
        <begin position="9"/>
        <end position="64"/>
    </location>
</feature>
<dbReference type="SUPFAM" id="SSF48498">
    <property type="entry name" value="Tetracyclin repressor-like, C-terminal domain"/>
    <property type="match status" value="1"/>
</dbReference>
<organism evidence="2 3">
    <name type="scientific">Winogradskya consettensis</name>
    <dbReference type="NCBI Taxonomy" id="113560"/>
    <lineage>
        <taxon>Bacteria</taxon>
        <taxon>Bacillati</taxon>
        <taxon>Actinomycetota</taxon>
        <taxon>Actinomycetes</taxon>
        <taxon>Micromonosporales</taxon>
        <taxon>Micromonosporaceae</taxon>
        <taxon>Winogradskya</taxon>
    </lineage>
</organism>
<dbReference type="InterPro" id="IPR041678">
    <property type="entry name" value="TetR_C_16"/>
</dbReference>
<dbReference type="EMBL" id="BOQP01000022">
    <property type="protein sequence ID" value="GIM75036.1"/>
    <property type="molecule type" value="Genomic_DNA"/>
</dbReference>
<evidence type="ECO:0000259" key="1">
    <source>
        <dbReference type="Pfam" id="PF17920"/>
    </source>
</evidence>
<dbReference type="RefSeq" id="WP_308161653.1">
    <property type="nucleotide sequence ID" value="NZ_BAAATW010000014.1"/>
</dbReference>
<keyword evidence="3" id="KW-1185">Reference proteome</keyword>
<dbReference type="Pfam" id="PF17920">
    <property type="entry name" value="TetR_C_16"/>
    <property type="match status" value="1"/>
</dbReference>
<dbReference type="Proteomes" id="UP000680865">
    <property type="component" value="Unassembled WGS sequence"/>
</dbReference>
<gene>
    <name evidence="2" type="ORF">Aco04nite_43310</name>
</gene>
<sequence length="68" mass="7337">MPDTARTRFRLDGSRSEAPLRFVLVATQIAGPAVVRYVLEVEPVASAPAEQLVATAGPNVRRYLTGDL</sequence>
<accession>A0A919SNZ4</accession>
<dbReference type="Gene3D" id="1.10.357.10">
    <property type="entry name" value="Tetracycline Repressor, domain 2"/>
    <property type="match status" value="1"/>
</dbReference>
<evidence type="ECO:0000313" key="2">
    <source>
        <dbReference type="EMBL" id="GIM75036.1"/>
    </source>
</evidence>
<dbReference type="InterPro" id="IPR036271">
    <property type="entry name" value="Tet_transcr_reg_TetR-rel_C_sf"/>
</dbReference>
<evidence type="ECO:0000313" key="3">
    <source>
        <dbReference type="Proteomes" id="UP000680865"/>
    </source>
</evidence>
<proteinExistence type="predicted"/>